<evidence type="ECO:0000256" key="2">
    <source>
        <dbReference type="ARBA" id="ARBA00023125"/>
    </source>
</evidence>
<feature type="compositionally biased region" description="Gly residues" evidence="5">
    <location>
        <begin position="180"/>
        <end position="198"/>
    </location>
</feature>
<name>A0A1E4U104_PACTA</name>
<feature type="region of interest" description="Disordered" evidence="5">
    <location>
        <begin position="156"/>
        <end position="215"/>
    </location>
</feature>
<dbReference type="STRING" id="669874.A0A1E4U104"/>
<dbReference type="EMBL" id="KV454011">
    <property type="protein sequence ID" value="ODV97674.1"/>
    <property type="molecule type" value="Genomic_DNA"/>
</dbReference>
<feature type="compositionally biased region" description="Acidic residues" evidence="5">
    <location>
        <begin position="405"/>
        <end position="441"/>
    </location>
</feature>
<evidence type="ECO:0000256" key="4">
    <source>
        <dbReference type="PROSITE-ProRule" id="PRU00267"/>
    </source>
</evidence>
<gene>
    <name evidence="7" type="ORF">PACTADRAFT_14191</name>
</gene>
<sequence>MEDLHTNIDVGTTSSNSNSTGNSNNNVSSSIVANVNPNSNTGVSASQMLADSSEEQKLRQKCIDLQRRVKEIEDNSEILSLAVARNRSATSRLRLEYVLLLELLEKKSIALEEYQLGNNSENNHSNNHRLPQSPSEQDLSDDVNQLLQASISRLSSSLQSRPLPQVSTTANQLSASSHHAGGGGGGKKGKRGGGGAGGHTAKKPQKIRDPNLPKRPTNAYLLFCETEKERIKKQAAEDPNYVKVADLAKYLTESWKNLDDEGRKPYYKQYEDDKLRYQREMGEYEKKKEEENAATVANTPTVHEDEAGVKEDQVDHENAEANNDDEKVTVKKQKTSATTATDTNKTTNGEKLEHKTALTLPKEQEVKEENTTSAPMDKETEVVQNEDEESGKPQIIDQSKNIEAGQDEGEDEAEEDEDAEENGEEEEEEDGDVDSESENPQ</sequence>
<evidence type="ECO:0000259" key="6">
    <source>
        <dbReference type="PROSITE" id="PS50118"/>
    </source>
</evidence>
<evidence type="ECO:0000256" key="3">
    <source>
        <dbReference type="ARBA" id="ARBA00023242"/>
    </source>
</evidence>
<dbReference type="PANTHER" id="PTHR48112">
    <property type="entry name" value="HIGH MOBILITY GROUP PROTEIN DSP1"/>
    <property type="match status" value="1"/>
</dbReference>
<feature type="region of interest" description="Disordered" evidence="5">
    <location>
        <begin position="118"/>
        <end position="141"/>
    </location>
</feature>
<keyword evidence="2 4" id="KW-0238">DNA-binding</keyword>
<dbReference type="AlphaFoldDB" id="A0A1E4U104"/>
<comment type="subcellular location">
    <subcellularLocation>
        <location evidence="1">Nucleus</location>
    </subcellularLocation>
</comment>
<feature type="region of interest" description="Disordered" evidence="5">
    <location>
        <begin position="284"/>
        <end position="441"/>
    </location>
</feature>
<feature type="DNA-binding region" description="HMG box" evidence="4">
    <location>
        <begin position="213"/>
        <end position="285"/>
    </location>
</feature>
<keyword evidence="8" id="KW-1185">Reference proteome</keyword>
<dbReference type="OrthoDB" id="10070927at2759"/>
<feature type="compositionally biased region" description="Polar residues" evidence="5">
    <location>
        <begin position="41"/>
        <end position="50"/>
    </location>
</feature>
<protein>
    <recommendedName>
        <fullName evidence="6">HMG box domain-containing protein</fullName>
    </recommendedName>
</protein>
<dbReference type="Proteomes" id="UP000094236">
    <property type="component" value="Unassembled WGS sequence"/>
</dbReference>
<feature type="compositionally biased region" description="Low complexity" evidence="5">
    <location>
        <begin position="12"/>
        <end position="40"/>
    </location>
</feature>
<dbReference type="SMART" id="SM00398">
    <property type="entry name" value="HMG"/>
    <property type="match status" value="1"/>
</dbReference>
<dbReference type="InterPro" id="IPR036910">
    <property type="entry name" value="HMG_box_dom_sf"/>
</dbReference>
<dbReference type="PROSITE" id="PS50118">
    <property type="entry name" value="HMG_BOX_2"/>
    <property type="match status" value="1"/>
</dbReference>
<reference evidence="8" key="1">
    <citation type="submission" date="2016-05" db="EMBL/GenBank/DDBJ databases">
        <title>Comparative genomics of biotechnologically important yeasts.</title>
        <authorList>
            <consortium name="DOE Joint Genome Institute"/>
            <person name="Riley R."/>
            <person name="Haridas S."/>
            <person name="Wolfe K.H."/>
            <person name="Lopes M.R."/>
            <person name="Hittinger C.T."/>
            <person name="Goker M."/>
            <person name="Salamov A."/>
            <person name="Wisecaver J."/>
            <person name="Long T.M."/>
            <person name="Aerts A.L."/>
            <person name="Barry K."/>
            <person name="Choi C."/>
            <person name="Clum A."/>
            <person name="Coughlan A.Y."/>
            <person name="Deshpande S."/>
            <person name="Douglass A.P."/>
            <person name="Hanson S.J."/>
            <person name="Klenk H.-P."/>
            <person name="Labutti K."/>
            <person name="Lapidus A."/>
            <person name="Lindquist E."/>
            <person name="Lipzen A."/>
            <person name="Meier-Kolthoff J.P."/>
            <person name="Ohm R.A."/>
            <person name="Otillar R.P."/>
            <person name="Pangilinan J."/>
            <person name="Peng Y."/>
            <person name="Rokas A."/>
            <person name="Rosa C.A."/>
            <person name="Scheuner C."/>
            <person name="Sibirny A.A."/>
            <person name="Slot J.C."/>
            <person name="Stielow J.B."/>
            <person name="Sun H."/>
            <person name="Kurtzman C.P."/>
            <person name="Blackwell M."/>
            <person name="Grigoriev I.V."/>
            <person name="Jeffries T.W."/>
        </authorList>
    </citation>
    <scope>NUCLEOTIDE SEQUENCE [LARGE SCALE GENOMIC DNA]</scope>
    <source>
        <strain evidence="8">NRRL Y-2460</strain>
    </source>
</reference>
<evidence type="ECO:0000256" key="5">
    <source>
        <dbReference type="SAM" id="MobiDB-lite"/>
    </source>
</evidence>
<dbReference type="GO" id="GO:0003677">
    <property type="term" value="F:DNA binding"/>
    <property type="evidence" value="ECO:0007669"/>
    <property type="project" value="UniProtKB-UniRule"/>
</dbReference>
<dbReference type="InterPro" id="IPR050342">
    <property type="entry name" value="HMGB"/>
</dbReference>
<proteinExistence type="predicted"/>
<keyword evidence="3 4" id="KW-0539">Nucleus</keyword>
<feature type="compositionally biased region" description="Basic and acidic residues" evidence="5">
    <location>
        <begin position="348"/>
        <end position="381"/>
    </location>
</feature>
<dbReference type="PANTHER" id="PTHR48112:SF13">
    <property type="entry name" value="NON-HISTONE PROTEIN 10"/>
    <property type="match status" value="1"/>
</dbReference>
<dbReference type="Pfam" id="PF24245">
    <property type="entry name" value="INO80F"/>
    <property type="match status" value="1"/>
</dbReference>
<organism evidence="7 8">
    <name type="scientific">Pachysolen tannophilus NRRL Y-2460</name>
    <dbReference type="NCBI Taxonomy" id="669874"/>
    <lineage>
        <taxon>Eukaryota</taxon>
        <taxon>Fungi</taxon>
        <taxon>Dikarya</taxon>
        <taxon>Ascomycota</taxon>
        <taxon>Saccharomycotina</taxon>
        <taxon>Pichiomycetes</taxon>
        <taxon>Pachysolenaceae</taxon>
        <taxon>Pachysolen</taxon>
    </lineage>
</organism>
<dbReference type="Pfam" id="PF09011">
    <property type="entry name" value="HMG_box_2"/>
    <property type="match status" value="1"/>
</dbReference>
<feature type="compositionally biased region" description="Low complexity" evidence="5">
    <location>
        <begin position="156"/>
        <end position="167"/>
    </location>
</feature>
<feature type="region of interest" description="Disordered" evidence="5">
    <location>
        <begin position="1"/>
        <end position="51"/>
    </location>
</feature>
<evidence type="ECO:0000256" key="1">
    <source>
        <dbReference type="ARBA" id="ARBA00004123"/>
    </source>
</evidence>
<dbReference type="SUPFAM" id="SSF47095">
    <property type="entry name" value="HMG-box"/>
    <property type="match status" value="1"/>
</dbReference>
<feature type="compositionally biased region" description="Low complexity" evidence="5">
    <location>
        <begin position="335"/>
        <end position="347"/>
    </location>
</feature>
<accession>A0A1E4U104</accession>
<feature type="domain" description="HMG box" evidence="6">
    <location>
        <begin position="213"/>
        <end position="285"/>
    </location>
</feature>
<dbReference type="GO" id="GO:0005634">
    <property type="term" value="C:nucleus"/>
    <property type="evidence" value="ECO:0007669"/>
    <property type="project" value="UniProtKB-SubCell"/>
</dbReference>
<dbReference type="Gene3D" id="1.10.30.10">
    <property type="entry name" value="High mobility group box domain"/>
    <property type="match status" value="1"/>
</dbReference>
<feature type="compositionally biased region" description="Basic and acidic residues" evidence="5">
    <location>
        <begin position="302"/>
        <end position="329"/>
    </location>
</feature>
<evidence type="ECO:0000313" key="7">
    <source>
        <dbReference type="EMBL" id="ODV97674.1"/>
    </source>
</evidence>
<evidence type="ECO:0000313" key="8">
    <source>
        <dbReference type="Proteomes" id="UP000094236"/>
    </source>
</evidence>
<dbReference type="InterPro" id="IPR009071">
    <property type="entry name" value="HMG_box_dom"/>
</dbReference>
<dbReference type="InterPro" id="IPR056513">
    <property type="entry name" value="INO80F"/>
</dbReference>